<organism evidence="3 4">
    <name type="scientific">Lapidilactobacillus mulanensis</name>
    <dbReference type="NCBI Taxonomy" id="2485999"/>
    <lineage>
        <taxon>Bacteria</taxon>
        <taxon>Bacillati</taxon>
        <taxon>Bacillota</taxon>
        <taxon>Bacilli</taxon>
        <taxon>Lactobacillales</taxon>
        <taxon>Lactobacillaceae</taxon>
        <taxon>Lapidilactobacillus</taxon>
    </lineage>
</organism>
<dbReference type="PANTHER" id="PTHR31151">
    <property type="entry name" value="PROLINE-TRNA LIGASE (DUF1680)"/>
    <property type="match status" value="1"/>
</dbReference>
<feature type="domain" description="Non-reducing end beta-L-arabinofuranosidase-like GH127 catalytic" evidence="1">
    <location>
        <begin position="60"/>
        <end position="365"/>
    </location>
</feature>
<reference evidence="4" key="1">
    <citation type="journal article" date="2019" name="Int. J. Syst. Evol. Microbiol.">
        <title>The Global Catalogue of Microorganisms (GCM) 10K type strain sequencing project: providing services to taxonomists for standard genome sequencing and annotation.</title>
        <authorList>
            <consortium name="The Broad Institute Genomics Platform"/>
            <consortium name="The Broad Institute Genome Sequencing Center for Infectious Disease"/>
            <person name="Wu L."/>
            <person name="Ma J."/>
        </authorList>
    </citation>
    <scope>NUCLEOTIDE SEQUENCE [LARGE SCALE GENOMIC DNA]</scope>
    <source>
        <strain evidence="4">CCM 8951</strain>
    </source>
</reference>
<gene>
    <name evidence="3" type="ORF">ACFQ4L_02540</name>
</gene>
<comment type="caution">
    <text evidence="3">The sequence shown here is derived from an EMBL/GenBank/DDBJ whole genome shotgun (WGS) entry which is preliminary data.</text>
</comment>
<dbReference type="RefSeq" id="WP_225417344.1">
    <property type="nucleotide sequence ID" value="NZ_JBHTOF010000021.1"/>
</dbReference>
<protein>
    <submittedName>
        <fullName evidence="3">Beta-L-arabinofuranosidase domain-containing protein</fullName>
    </submittedName>
</protein>
<keyword evidence="4" id="KW-1185">Reference proteome</keyword>
<accession>A0ABW4DP07</accession>
<dbReference type="Proteomes" id="UP001597244">
    <property type="component" value="Unassembled WGS sequence"/>
</dbReference>
<dbReference type="InterPro" id="IPR049046">
    <property type="entry name" value="Beta-AFase-like_GH127_middle"/>
</dbReference>
<evidence type="ECO:0000313" key="4">
    <source>
        <dbReference type="Proteomes" id="UP001597244"/>
    </source>
</evidence>
<dbReference type="EMBL" id="JBHTOF010000021">
    <property type="protein sequence ID" value="MFD1464970.1"/>
    <property type="molecule type" value="Genomic_DNA"/>
</dbReference>
<feature type="domain" description="Non-reducing end beta-L-arabinofuranosidase-like GH127 middle" evidence="2">
    <location>
        <begin position="388"/>
        <end position="462"/>
    </location>
</feature>
<evidence type="ECO:0000259" key="1">
    <source>
        <dbReference type="Pfam" id="PF07944"/>
    </source>
</evidence>
<dbReference type="InterPro" id="IPR012878">
    <property type="entry name" value="Beta-AFase-like_GH127_cat"/>
</dbReference>
<evidence type="ECO:0000313" key="3">
    <source>
        <dbReference type="EMBL" id="MFD1464970.1"/>
    </source>
</evidence>
<name>A0ABW4DP07_9LACO</name>
<dbReference type="Pfam" id="PF20736">
    <property type="entry name" value="Glyco_hydro127M"/>
    <property type="match status" value="1"/>
</dbReference>
<dbReference type="SUPFAM" id="SSF48208">
    <property type="entry name" value="Six-hairpin glycosidases"/>
    <property type="match status" value="1"/>
</dbReference>
<sequence length="599" mass="68869">MKGKFEKLALGAIRPAGWIKNQIEIQAMGFTGHLDEYWDDLGPNSAWLGGDGEGWERGPYYLDGLVPLAYLLDDQTLINKARKWVEWILNSQQSDGWYGPTTNDDWWPRMIVSKVLIQYYEVTKDNRVIPFLTYFYRYQLKHLAERPLNDWAKVRGGENILSLVWLYEQTHESFILDVIELTQQQSTNWAAISDDFPFTRYMTEFNHESHVVNVVMALKYLGLQYQITGDMTYYDKLKKLITNIDYYHGQVTGLPSGDEWLAGTSPSQGTELCAVVEYMFSMETLLAIFGDAQFGDKLERVAFNALPAAISRDWQSHQYDQQVNQISCTVAQRNWTSNNDESNTFGLEPNFGCCTANMHQAWPKFVSSLWMKQGQSTYVCQSQVPCHIQDGSFEASVSSNYPFNLNSTITLTGTWEKLLIRIPEWSQDVKLTMNGQHMIPKITDHYLEIQHHGELEMVICLELIASVVRINRPKRATAVSFGALLFSLGLTEKWSKYSGKEPFENWEVTTTDEWNYGLPEHSEFKIKYTDTLKKQVFDSLHSPITIQTIGYEVKNWQVKINSADEPPYHCEVGAKKQLSLVHYGGAKLRITEFPTITDR</sequence>
<evidence type="ECO:0000259" key="2">
    <source>
        <dbReference type="Pfam" id="PF20736"/>
    </source>
</evidence>
<dbReference type="PANTHER" id="PTHR31151:SF0">
    <property type="entry name" value="PROLINE-TRNA LIGASE (DUF1680)"/>
    <property type="match status" value="1"/>
</dbReference>
<proteinExistence type="predicted"/>
<dbReference type="Pfam" id="PF07944">
    <property type="entry name" value="Beta-AFase-like_GH127_cat"/>
    <property type="match status" value="1"/>
</dbReference>
<dbReference type="InterPro" id="IPR008928">
    <property type="entry name" value="6-hairpin_glycosidase_sf"/>
</dbReference>